<keyword evidence="3" id="KW-1185">Reference proteome</keyword>
<evidence type="ECO:0000313" key="3">
    <source>
        <dbReference type="Proteomes" id="UP000078541"/>
    </source>
</evidence>
<sequence>MNNARRLTISVCSNTAKNSRQQSSLNQVSAQEQTPVVQSPSSILSPPLEISYSPASDLSLDFFDDLFSSNRFPVPV</sequence>
<protein>
    <submittedName>
        <fullName evidence="2">Uncharacterized protein</fullName>
    </submittedName>
</protein>
<organism evidence="2 3">
    <name type="scientific">Trachymyrmex septentrionalis</name>
    <dbReference type="NCBI Taxonomy" id="34720"/>
    <lineage>
        <taxon>Eukaryota</taxon>
        <taxon>Metazoa</taxon>
        <taxon>Ecdysozoa</taxon>
        <taxon>Arthropoda</taxon>
        <taxon>Hexapoda</taxon>
        <taxon>Insecta</taxon>
        <taxon>Pterygota</taxon>
        <taxon>Neoptera</taxon>
        <taxon>Endopterygota</taxon>
        <taxon>Hymenoptera</taxon>
        <taxon>Apocrita</taxon>
        <taxon>Aculeata</taxon>
        <taxon>Formicoidea</taxon>
        <taxon>Formicidae</taxon>
        <taxon>Myrmicinae</taxon>
        <taxon>Trachymyrmex</taxon>
    </lineage>
</organism>
<dbReference type="AlphaFoldDB" id="A0A195FRF0"/>
<evidence type="ECO:0000256" key="1">
    <source>
        <dbReference type="SAM" id="MobiDB-lite"/>
    </source>
</evidence>
<evidence type="ECO:0000313" key="2">
    <source>
        <dbReference type="EMBL" id="KYN42489.1"/>
    </source>
</evidence>
<gene>
    <name evidence="2" type="ORF">ALC56_03035</name>
</gene>
<dbReference type="EMBL" id="KQ981340">
    <property type="protein sequence ID" value="KYN42489.1"/>
    <property type="molecule type" value="Genomic_DNA"/>
</dbReference>
<reference evidence="2 3" key="1">
    <citation type="submission" date="2016-03" db="EMBL/GenBank/DDBJ databases">
        <title>Trachymyrmex septentrionalis WGS genome.</title>
        <authorList>
            <person name="Nygaard S."/>
            <person name="Hu H."/>
            <person name="Boomsma J."/>
            <person name="Zhang G."/>
        </authorList>
    </citation>
    <scope>NUCLEOTIDE SEQUENCE [LARGE SCALE GENOMIC DNA]</scope>
    <source>
        <strain evidence="2">Tsep2-gDNA-1</strain>
        <tissue evidence="2">Whole body</tissue>
    </source>
</reference>
<feature type="region of interest" description="Disordered" evidence="1">
    <location>
        <begin position="18"/>
        <end position="42"/>
    </location>
</feature>
<feature type="compositionally biased region" description="Polar residues" evidence="1">
    <location>
        <begin position="18"/>
        <end position="38"/>
    </location>
</feature>
<name>A0A195FRF0_9HYME</name>
<accession>A0A195FRF0</accession>
<dbReference type="Proteomes" id="UP000078541">
    <property type="component" value="Unassembled WGS sequence"/>
</dbReference>
<proteinExistence type="predicted"/>